<evidence type="ECO:0000256" key="2">
    <source>
        <dbReference type="ARBA" id="ARBA00008429"/>
    </source>
</evidence>
<dbReference type="EMBL" id="MU006226">
    <property type="protein sequence ID" value="KAF2826548.1"/>
    <property type="molecule type" value="Genomic_DNA"/>
</dbReference>
<organism evidence="4 5">
    <name type="scientific">Ophiobolus disseminans</name>
    <dbReference type="NCBI Taxonomy" id="1469910"/>
    <lineage>
        <taxon>Eukaryota</taxon>
        <taxon>Fungi</taxon>
        <taxon>Dikarya</taxon>
        <taxon>Ascomycota</taxon>
        <taxon>Pezizomycotina</taxon>
        <taxon>Dothideomycetes</taxon>
        <taxon>Pleosporomycetidae</taxon>
        <taxon>Pleosporales</taxon>
        <taxon>Pleosporineae</taxon>
        <taxon>Phaeosphaeriaceae</taxon>
        <taxon>Ophiobolus</taxon>
    </lineage>
</organism>
<dbReference type="SUPFAM" id="SSF50447">
    <property type="entry name" value="Translation proteins"/>
    <property type="match status" value="1"/>
</dbReference>
<dbReference type="FunFam" id="3.30.980.10:FF:000008">
    <property type="entry name" value="Similar to alanyl-tRNA synthetase"/>
    <property type="match status" value="1"/>
</dbReference>
<gene>
    <name evidence="4" type="ORF">CC86DRAFT_370506</name>
</gene>
<dbReference type="Pfam" id="PF01411">
    <property type="entry name" value="tRNA-synt_2c"/>
    <property type="match status" value="1"/>
</dbReference>
<dbReference type="InterPro" id="IPR009000">
    <property type="entry name" value="Transl_B-barrel_sf"/>
</dbReference>
<dbReference type="Proteomes" id="UP000799424">
    <property type="component" value="Unassembled WGS sequence"/>
</dbReference>
<feature type="domain" description="Threonyl/alanyl tRNA synthetase SAD" evidence="3">
    <location>
        <begin position="221"/>
        <end position="263"/>
    </location>
</feature>
<dbReference type="GO" id="GO:0006419">
    <property type="term" value="P:alanyl-tRNA aminoacylation"/>
    <property type="evidence" value="ECO:0007669"/>
    <property type="project" value="InterPro"/>
</dbReference>
<dbReference type="GO" id="GO:0004813">
    <property type="term" value="F:alanine-tRNA ligase activity"/>
    <property type="evidence" value="ECO:0007669"/>
    <property type="project" value="InterPro"/>
</dbReference>
<evidence type="ECO:0000256" key="1">
    <source>
        <dbReference type="ARBA" id="ARBA00001947"/>
    </source>
</evidence>
<dbReference type="GO" id="GO:0005524">
    <property type="term" value="F:ATP binding"/>
    <property type="evidence" value="ECO:0007669"/>
    <property type="project" value="InterPro"/>
</dbReference>
<name>A0A6A7A0Z1_9PLEO</name>
<dbReference type="SUPFAM" id="SSF55186">
    <property type="entry name" value="ThrRS/AlaRS common domain"/>
    <property type="match status" value="1"/>
</dbReference>
<dbReference type="SMART" id="SM00863">
    <property type="entry name" value="tRNA_SAD"/>
    <property type="match status" value="1"/>
</dbReference>
<dbReference type="InterPro" id="IPR051335">
    <property type="entry name" value="Alanyl-tRNA_Editing_Enzymes"/>
</dbReference>
<keyword evidence="5" id="KW-1185">Reference proteome</keyword>
<comment type="cofactor">
    <cofactor evidence="1">
        <name>Zn(2+)</name>
        <dbReference type="ChEBI" id="CHEBI:29105"/>
    </cofactor>
</comment>
<dbReference type="PANTHER" id="PTHR43462">
    <property type="entry name" value="ALANYL-TRNA EDITING PROTEIN"/>
    <property type="match status" value="1"/>
</dbReference>
<dbReference type="InterPro" id="IPR012947">
    <property type="entry name" value="tRNA_SAD"/>
</dbReference>
<dbReference type="Gene3D" id="3.30.980.10">
    <property type="entry name" value="Threonyl-trna Synthetase, Chain A, domain 2"/>
    <property type="match status" value="1"/>
</dbReference>
<keyword evidence="4" id="KW-0436">Ligase</keyword>
<evidence type="ECO:0000259" key="3">
    <source>
        <dbReference type="SMART" id="SM00863"/>
    </source>
</evidence>
<evidence type="ECO:0000313" key="5">
    <source>
        <dbReference type="Proteomes" id="UP000799424"/>
    </source>
</evidence>
<dbReference type="AlphaFoldDB" id="A0A6A7A0Z1"/>
<accession>A0A6A7A0Z1</accession>
<keyword evidence="4" id="KW-0030">Aminoacyl-tRNA synthetase</keyword>
<dbReference type="Gene3D" id="2.40.30.130">
    <property type="match status" value="1"/>
</dbReference>
<proteinExistence type="inferred from homology"/>
<dbReference type="OrthoDB" id="288942at2759"/>
<dbReference type="Pfam" id="PF07973">
    <property type="entry name" value="tRNA_SAD"/>
    <property type="match status" value="1"/>
</dbReference>
<evidence type="ECO:0000313" key="4">
    <source>
        <dbReference type="EMBL" id="KAF2826548.1"/>
    </source>
</evidence>
<dbReference type="InterPro" id="IPR018163">
    <property type="entry name" value="Thr/Ala-tRNA-synth_IIc_edit"/>
</dbReference>
<dbReference type="PANTHER" id="PTHR43462:SF2">
    <property type="entry name" value="THREONYL AND ALANYL TRNA SYNTHETASE SECOND ADDITIONAL DOMAIN-CONTAINING PROTEIN"/>
    <property type="match status" value="1"/>
</dbReference>
<protein>
    <submittedName>
        <fullName evidence="4">Alanyl-tRNA synthetase-like protein</fullName>
    </submittedName>
</protein>
<comment type="similarity">
    <text evidence="2">Belongs to the class-II aminoacyl-tRNA synthetase family. Alax-L subfamily.</text>
</comment>
<sequence>MFPLTQRTVPLYQKEGQLCRHTSQITSIHPLSCLPEDARALFKPPPDSTSYVLTTPSTIFHAQGGGQPSDTGIIKSKDATFHVHQVRKNEPALLHMGVFDGGNARFQDGEEVEQSINVEKRRLHSRIHTAGHVIGLAINVLVREARLPSNIVDGKASHYPGSAFVEFLGLIPGTAKADIQAKVDELVSQDLDVKIHFWTEAKARTDCTGVLESFKSDEDGVRVVEIGDVGSYPCGGTHVLNLSECGKVVVRGVKRQKGVSKVSYEVQDT</sequence>
<dbReference type="InterPro" id="IPR018164">
    <property type="entry name" value="Ala-tRNA-synth_IIc_N"/>
</dbReference>
<reference evidence="4" key="1">
    <citation type="journal article" date="2020" name="Stud. Mycol.">
        <title>101 Dothideomycetes genomes: a test case for predicting lifestyles and emergence of pathogens.</title>
        <authorList>
            <person name="Haridas S."/>
            <person name="Albert R."/>
            <person name="Binder M."/>
            <person name="Bloem J."/>
            <person name="Labutti K."/>
            <person name="Salamov A."/>
            <person name="Andreopoulos B."/>
            <person name="Baker S."/>
            <person name="Barry K."/>
            <person name="Bills G."/>
            <person name="Bluhm B."/>
            <person name="Cannon C."/>
            <person name="Castanera R."/>
            <person name="Culley D."/>
            <person name="Daum C."/>
            <person name="Ezra D."/>
            <person name="Gonzalez J."/>
            <person name="Henrissat B."/>
            <person name="Kuo A."/>
            <person name="Liang C."/>
            <person name="Lipzen A."/>
            <person name="Lutzoni F."/>
            <person name="Magnuson J."/>
            <person name="Mondo S."/>
            <person name="Nolan M."/>
            <person name="Ohm R."/>
            <person name="Pangilinan J."/>
            <person name="Park H.-J."/>
            <person name="Ramirez L."/>
            <person name="Alfaro M."/>
            <person name="Sun H."/>
            <person name="Tritt A."/>
            <person name="Yoshinaga Y."/>
            <person name="Zwiers L.-H."/>
            <person name="Turgeon B."/>
            <person name="Goodwin S."/>
            <person name="Spatafora J."/>
            <person name="Crous P."/>
            <person name="Grigoriev I."/>
        </authorList>
    </citation>
    <scope>NUCLEOTIDE SEQUENCE</scope>
    <source>
        <strain evidence="4">CBS 113818</strain>
    </source>
</reference>